<gene>
    <name evidence="1" type="ORF">J4E96_17240</name>
</gene>
<dbReference type="InterPro" id="IPR025101">
    <property type="entry name" value="DUF4012"/>
</dbReference>
<keyword evidence="2" id="KW-1185">Reference proteome</keyword>
<dbReference type="AlphaFoldDB" id="A0A8A4ZAN1"/>
<reference evidence="1" key="1">
    <citation type="submission" date="2021-03" db="EMBL/GenBank/DDBJ databases">
        <title>Pengzhenrongella sicca gen. nov., sp. nov., a new member of suborder Micrococcineae isolated from High-Arctic tundra soil.</title>
        <authorList>
            <person name="Peng F."/>
        </authorList>
    </citation>
    <scope>NUCLEOTIDE SEQUENCE</scope>
    <source>
        <strain evidence="1">LRZ-2</strain>
    </source>
</reference>
<protein>
    <submittedName>
        <fullName evidence="1">DUF4012 domain-containing protein</fullName>
    </submittedName>
</protein>
<evidence type="ECO:0000313" key="2">
    <source>
        <dbReference type="Proteomes" id="UP000663937"/>
    </source>
</evidence>
<dbReference type="KEGG" id="psic:J4E96_17240"/>
<sequence length="594" mass="60780">MGRRAIAGRGPGARRRVLLALAGVGLVVLAWLAWVGVDAARARNQLLAAATQVQGLEQQVLDADGDGAARTLAELQQRTAAARELTRGPHWSAARAVPWLGANVRAVQEVTDVVDGVMQDALPALLDATTLVDPASLAPVDGRIDLAPLEAAGPQVIGADAALQEAARALDAIEPAGLLPGVREPLALVRAEVDQVAATTATAARAVRLLPPMLGADGPREYLLLVQNSAEPRATGGEVGLIALLRATNGALEIVEQRGASGILSGLSEPVLPLTAEEQAIFGTGLGRYMADVTFTPDFPRSGELARAFWSQQIGGDVDGVLSIDPGALATLLGATGPVLLPTGQELTAANAAQLLLNGVYLAVEDPAEQDAFYAATAQTVFGALLGGQGEPAAMMAALAQSAREGRLMAWSSHPDEQALLAGTVLSGELVGVRGDSPVVGVFVNDGSASKIGYYLRMDVEVGTTECRADGSQALEVSVTLTSTAPANAADLPPYVAGGGIVVPKGEAQMNVLVYAPQGGRVDNVNISPGTSGVFSNVHDGLAMVGKTIRLKPGETVTLNLAIGTSSGQLGAPQLRVTPLAHGSVVIDQGRLCE</sequence>
<organism evidence="1 2">
    <name type="scientific">Pengzhenrongella sicca</name>
    <dbReference type="NCBI Taxonomy" id="2819238"/>
    <lineage>
        <taxon>Bacteria</taxon>
        <taxon>Bacillati</taxon>
        <taxon>Actinomycetota</taxon>
        <taxon>Actinomycetes</taxon>
        <taxon>Micrococcales</taxon>
        <taxon>Pengzhenrongella</taxon>
    </lineage>
</organism>
<proteinExistence type="predicted"/>
<dbReference type="RefSeq" id="WP_227423291.1">
    <property type="nucleotide sequence ID" value="NZ_CP071868.1"/>
</dbReference>
<dbReference type="EMBL" id="CP071868">
    <property type="protein sequence ID" value="QTE29030.1"/>
    <property type="molecule type" value="Genomic_DNA"/>
</dbReference>
<dbReference type="Pfam" id="PF13196">
    <property type="entry name" value="DUF4012"/>
    <property type="match status" value="1"/>
</dbReference>
<evidence type="ECO:0000313" key="1">
    <source>
        <dbReference type="EMBL" id="QTE29030.1"/>
    </source>
</evidence>
<dbReference type="Proteomes" id="UP000663937">
    <property type="component" value="Chromosome"/>
</dbReference>
<accession>A0A8A4ZAN1</accession>
<name>A0A8A4ZAN1_9MICO</name>